<evidence type="ECO:0000256" key="2">
    <source>
        <dbReference type="ARBA" id="ARBA00022448"/>
    </source>
</evidence>
<dbReference type="Pfam" id="PF03480">
    <property type="entry name" value="DctP"/>
    <property type="match status" value="1"/>
</dbReference>
<reference evidence="5" key="1">
    <citation type="submission" date="2007-06" db="EMBL/GenBank/DDBJ databases">
        <title>Complete sequence of Marinomonas sp. MWYL1.</title>
        <authorList>
            <consortium name="US DOE Joint Genome Institute"/>
            <person name="Copeland A."/>
            <person name="Lucas S."/>
            <person name="Lapidus A."/>
            <person name="Barry K."/>
            <person name="Glavina del Rio T."/>
            <person name="Dalin E."/>
            <person name="Tice H."/>
            <person name="Pitluck S."/>
            <person name="Kiss H."/>
            <person name="Brettin T."/>
            <person name="Bruce D."/>
            <person name="Detter J.C."/>
            <person name="Han C."/>
            <person name="Schmutz J."/>
            <person name="Larimer F."/>
            <person name="Land M."/>
            <person name="Hauser L."/>
            <person name="Kyrpides N."/>
            <person name="Kim E."/>
            <person name="Johnston A.W.B."/>
            <person name="Todd J.D."/>
            <person name="Rogers R."/>
            <person name="Wexler M."/>
            <person name="Bond P.L."/>
            <person name="Li Y."/>
            <person name="Richardson P."/>
        </authorList>
    </citation>
    <scope>NUCLEOTIDE SEQUENCE [LARGE SCALE GENOMIC DNA]</scope>
    <source>
        <strain evidence="5">MWYL1</strain>
    </source>
</reference>
<evidence type="ECO:0000256" key="4">
    <source>
        <dbReference type="SAM" id="SignalP"/>
    </source>
</evidence>
<name>A6VRY5_MARMS</name>
<accession>A6VRY5</accession>
<dbReference type="Gene3D" id="3.40.190.170">
    <property type="entry name" value="Bacterial extracellular solute-binding protein, family 7"/>
    <property type="match status" value="1"/>
</dbReference>
<dbReference type="InterPro" id="IPR018389">
    <property type="entry name" value="DctP_fam"/>
</dbReference>
<dbReference type="EMBL" id="CP000749">
    <property type="protein sequence ID" value="ABR69214.1"/>
    <property type="molecule type" value="Genomic_DNA"/>
</dbReference>
<keyword evidence="3 4" id="KW-0732">Signal</keyword>
<dbReference type="InterPro" id="IPR038404">
    <property type="entry name" value="TRAP_DctP_sf"/>
</dbReference>
<dbReference type="STRING" id="400668.Mmwyl1_0272"/>
<feature type="signal peptide" evidence="4">
    <location>
        <begin position="1"/>
        <end position="23"/>
    </location>
</feature>
<dbReference type="PANTHER" id="PTHR33376:SF7">
    <property type="entry name" value="C4-DICARBOXYLATE-BINDING PROTEIN DCTB"/>
    <property type="match status" value="1"/>
</dbReference>
<dbReference type="HOGENOM" id="CLU_036176_1_3_6"/>
<dbReference type="SUPFAM" id="SSF53850">
    <property type="entry name" value="Periplasmic binding protein-like II"/>
    <property type="match status" value="1"/>
</dbReference>
<dbReference type="AlphaFoldDB" id="A6VRY5"/>
<sequence length="337" mass="37695">MKRFFTGLISACTLAVFTPLVFAADYQLDISLDTAPTHVRNVAMVKFANELNKRSNGQLEVRVFHAAAQYKGANVPTALAQGAIDMGAPMHQHFSKIIPEAGTVLLPMFYGASPEKIHGVWDGPAGDELNRLIEKKLRVKVIGRWFDLGYGTVFTTNKRLEKPEDMDGMKIRVPGGAANVQRYKTFGANPVSIPLSDLPQALQRGTVDGIWSTQETVRSAKLWESGIRYGFEDRQAYLQYVPMISLRSWNKYPTEIQNLITLTWNDMIDEVRYVATEHQLEARNIGTRNGIETVDPAPKSLENMRQRLLLGQPEVVEELGISKDFVAMVSAELDKLN</sequence>
<comment type="similarity">
    <text evidence="1">Belongs to the bacterial solute-binding protein 7 family.</text>
</comment>
<feature type="chain" id="PRO_5002701444" evidence="4">
    <location>
        <begin position="24"/>
        <end position="337"/>
    </location>
</feature>
<dbReference type="CDD" id="cd13605">
    <property type="entry name" value="PBP2_TRAP_DctP_like_2"/>
    <property type="match status" value="1"/>
</dbReference>
<evidence type="ECO:0000313" key="5">
    <source>
        <dbReference type="EMBL" id="ABR69214.1"/>
    </source>
</evidence>
<keyword evidence="2" id="KW-0813">Transport</keyword>
<evidence type="ECO:0000256" key="1">
    <source>
        <dbReference type="ARBA" id="ARBA00009023"/>
    </source>
</evidence>
<proteinExistence type="inferred from homology"/>
<organism evidence="5">
    <name type="scientific">Marinomonas sp. (strain MWYL1)</name>
    <dbReference type="NCBI Taxonomy" id="400668"/>
    <lineage>
        <taxon>Bacteria</taxon>
        <taxon>Pseudomonadati</taxon>
        <taxon>Pseudomonadota</taxon>
        <taxon>Gammaproteobacteria</taxon>
        <taxon>Oceanospirillales</taxon>
        <taxon>Oceanospirillaceae</taxon>
        <taxon>Marinomonas</taxon>
    </lineage>
</organism>
<dbReference type="OrthoDB" id="8678862at2"/>
<dbReference type="NCBIfam" id="NF037995">
    <property type="entry name" value="TRAP_S1"/>
    <property type="match status" value="1"/>
</dbReference>
<protein>
    <submittedName>
        <fullName evidence="5">TRAP dicarboxylate transporter-DctP subunit</fullName>
    </submittedName>
</protein>
<gene>
    <name evidence="5" type="ordered locus">Mmwyl1_0272</name>
</gene>
<dbReference type="PANTHER" id="PTHR33376">
    <property type="match status" value="1"/>
</dbReference>
<dbReference type="KEGG" id="mmw:Mmwyl1_0272"/>
<dbReference type="eggNOG" id="COG1638">
    <property type="taxonomic scope" value="Bacteria"/>
</dbReference>
<dbReference type="GO" id="GO:0055085">
    <property type="term" value="P:transmembrane transport"/>
    <property type="evidence" value="ECO:0007669"/>
    <property type="project" value="InterPro"/>
</dbReference>
<evidence type="ECO:0000256" key="3">
    <source>
        <dbReference type="ARBA" id="ARBA00022729"/>
    </source>
</evidence>